<dbReference type="EMBL" id="LR131273">
    <property type="protein sequence ID" value="VDR40417.1"/>
    <property type="molecule type" value="Genomic_DNA"/>
</dbReference>
<sequence length="519" mass="57135">MVVIPEGQPNYRFMRYVRPPTGKRAEHTPLFPLRPATRPVRLGIDVATVPTPPDGYLPELLTRDEVEPYLLVQNEDEVPCEWLTLLPSAVVARITYTSVDDSERLLDTSRVPVTLNQDGKVFCWTSGHFFGVYSQLDESDMPDGVPAIPLGDRHRAAAYAAGAGAVQIDVIVTNAVTAGRADVQDNDIVLAVRPDEAVAVIGHYFRVKHNPVTRVERGTNSWGEWTRTTQSRSVHDLYRDGVISGLRYFHLLKIIAGCMLQFATVEALETVEIRLCRAVRAFDGLLAALSNGQDGQNQVDVTEATSEALDRELLYLSAAFDMFGRLYEHLLNPSVELGKSRQSLDSAAFIDKHVRPNYDASLLVDVERLQKYAWIAKQLRNRVHGGVLPAGAWLARSYGSTKLVAIELGKVPDLLPNSSNGLTQQHYDDLGAYRAMPERAFGPSTLVADVPTLGLSLLRCALGYVDAFSRVILCNKPNAAEGYNGLLGSALAQPGDENIPEPPEALHHRALFGWHPTLD</sequence>
<dbReference type="Proteomes" id="UP000271626">
    <property type="component" value="Chromosome"/>
</dbReference>
<gene>
    <name evidence="1" type="ORF">NCTC10741_03575</name>
</gene>
<proteinExistence type="predicted"/>
<reference evidence="1 2" key="1">
    <citation type="submission" date="2018-12" db="EMBL/GenBank/DDBJ databases">
        <authorList>
            <consortium name="Pathogen Informatics"/>
        </authorList>
    </citation>
    <scope>NUCLEOTIDE SEQUENCE [LARGE SCALE GENOMIC DNA]</scope>
    <source>
        <strain evidence="1 2">NCTC10741</strain>
    </source>
</reference>
<accession>A0A3P8KU21</accession>
<dbReference type="OrthoDB" id="4496336at2"/>
<dbReference type="AlphaFoldDB" id="A0A3P8KU21"/>
<organism evidence="1 2">
    <name type="scientific">Tsukamurella paurometabola</name>
    <name type="common">Corynebacterium paurometabolum</name>
    <dbReference type="NCBI Taxonomy" id="2061"/>
    <lineage>
        <taxon>Bacteria</taxon>
        <taxon>Bacillati</taxon>
        <taxon>Actinomycetota</taxon>
        <taxon>Actinomycetes</taxon>
        <taxon>Mycobacteriales</taxon>
        <taxon>Tsukamurellaceae</taxon>
        <taxon>Tsukamurella</taxon>
    </lineage>
</organism>
<dbReference type="RefSeq" id="WP_126197400.1">
    <property type="nucleotide sequence ID" value="NZ_CP085954.1"/>
</dbReference>
<protein>
    <submittedName>
        <fullName evidence="1">Uncharacterized protein</fullName>
    </submittedName>
</protein>
<evidence type="ECO:0000313" key="1">
    <source>
        <dbReference type="EMBL" id="VDR40417.1"/>
    </source>
</evidence>
<name>A0A3P8KU21_TSUPA</name>
<evidence type="ECO:0000313" key="2">
    <source>
        <dbReference type="Proteomes" id="UP000271626"/>
    </source>
</evidence>